<dbReference type="InterPro" id="IPR050194">
    <property type="entry name" value="Glycosyltransferase_grp1"/>
</dbReference>
<reference evidence="3 4" key="1">
    <citation type="journal article" date="2016" name="Nat. Commun.">
        <title>Thousands of microbial genomes shed light on interconnected biogeochemical processes in an aquifer system.</title>
        <authorList>
            <person name="Anantharaman K."/>
            <person name="Brown C.T."/>
            <person name="Hug L.A."/>
            <person name="Sharon I."/>
            <person name="Castelle C.J."/>
            <person name="Probst A.J."/>
            <person name="Thomas B.C."/>
            <person name="Singh A."/>
            <person name="Wilkins M.J."/>
            <person name="Karaoz U."/>
            <person name="Brodie E.L."/>
            <person name="Williams K.H."/>
            <person name="Hubbard S.S."/>
            <person name="Banfield J.F."/>
        </authorList>
    </citation>
    <scope>NUCLEOTIDE SEQUENCE [LARGE SCALE GENOMIC DNA]</scope>
</reference>
<feature type="domain" description="Glycosyltransferase subfamily 4-like N-terminal" evidence="2">
    <location>
        <begin position="15"/>
        <end position="174"/>
    </location>
</feature>
<dbReference type="SUPFAM" id="SSF53756">
    <property type="entry name" value="UDP-Glycosyltransferase/glycogen phosphorylase"/>
    <property type="match status" value="1"/>
</dbReference>
<accession>A0A1F6MDT1</accession>
<evidence type="ECO:0000313" key="4">
    <source>
        <dbReference type="Proteomes" id="UP000177457"/>
    </source>
</evidence>
<evidence type="ECO:0000259" key="1">
    <source>
        <dbReference type="Pfam" id="PF00534"/>
    </source>
</evidence>
<proteinExistence type="predicted"/>
<feature type="domain" description="Glycosyl transferase family 1" evidence="1">
    <location>
        <begin position="193"/>
        <end position="337"/>
    </location>
</feature>
<dbReference type="Pfam" id="PF00534">
    <property type="entry name" value="Glycos_transf_1"/>
    <property type="match status" value="1"/>
</dbReference>
<dbReference type="PANTHER" id="PTHR45947">
    <property type="entry name" value="SULFOQUINOVOSYL TRANSFERASE SQD2"/>
    <property type="match status" value="1"/>
</dbReference>
<protein>
    <submittedName>
        <fullName evidence="3">Uncharacterized protein</fullName>
    </submittedName>
</protein>
<dbReference type="Pfam" id="PF13439">
    <property type="entry name" value="Glyco_transf_4"/>
    <property type="match status" value="1"/>
</dbReference>
<dbReference type="PANTHER" id="PTHR45947:SF3">
    <property type="entry name" value="SULFOQUINOVOSYL TRANSFERASE SQD2"/>
    <property type="match status" value="1"/>
</dbReference>
<dbReference type="CDD" id="cd03801">
    <property type="entry name" value="GT4_PimA-like"/>
    <property type="match status" value="1"/>
</dbReference>
<dbReference type="AlphaFoldDB" id="A0A1F6MDT1"/>
<comment type="caution">
    <text evidence="3">The sequence shown here is derived from an EMBL/GenBank/DDBJ whole genome shotgun (WGS) entry which is preliminary data.</text>
</comment>
<evidence type="ECO:0000259" key="2">
    <source>
        <dbReference type="Pfam" id="PF13439"/>
    </source>
</evidence>
<sequence>MRIAMIGQKGMPAVFGGVERHVHELSVRLVLRGHDVTVYCRPWYRKKKVKQIGGVRLQFLPSIHTKHFDTISHVFLATIDAMRRGFDVLHFHGVGPALLAWIPRVFSPKTTVIVTFHSIDRKHEKWGWFARLALKLGERAACRFPHETIAVSRTIQQYCRDVYDREALFIPNGVPAYARTKETGMLKKWKLKSGAYLLIVSRLIPSKGIQYAIAAYQNLRETQPHLVHDTPLVIVGSGFYTDRYVRGLKSMAAGDPNIVFTGFQSSDALAQLFAHARLAIHPSDIEGLSITVLEEMSYGLPVLVSDIPEHRELVSSPRYNFAHGDSDDLATMLAGLLGKHRAELAKQGVRNRALVRRLYDWDAIVDETAGVYEKHLSRATSHIPQTI</sequence>
<name>A0A1F6MDT1_9BACT</name>
<dbReference type="Gene3D" id="3.40.50.2000">
    <property type="entry name" value="Glycogen Phosphorylase B"/>
    <property type="match status" value="2"/>
</dbReference>
<dbReference type="InterPro" id="IPR001296">
    <property type="entry name" value="Glyco_trans_1"/>
</dbReference>
<dbReference type="STRING" id="1798683.A3C90_02040"/>
<dbReference type="InterPro" id="IPR028098">
    <property type="entry name" value="Glyco_trans_4-like_N"/>
</dbReference>
<organism evidence="3 4">
    <name type="scientific">Candidatus Magasanikbacteria bacterium RIFCSPHIGHO2_02_FULL_51_14</name>
    <dbReference type="NCBI Taxonomy" id="1798683"/>
    <lineage>
        <taxon>Bacteria</taxon>
        <taxon>Candidatus Magasanikiibacteriota</taxon>
    </lineage>
</organism>
<dbReference type="EMBL" id="MFQE01000063">
    <property type="protein sequence ID" value="OGH69784.1"/>
    <property type="molecule type" value="Genomic_DNA"/>
</dbReference>
<evidence type="ECO:0000313" key="3">
    <source>
        <dbReference type="EMBL" id="OGH69784.1"/>
    </source>
</evidence>
<gene>
    <name evidence="3" type="ORF">A3C90_02040</name>
</gene>
<dbReference type="GO" id="GO:0016757">
    <property type="term" value="F:glycosyltransferase activity"/>
    <property type="evidence" value="ECO:0007669"/>
    <property type="project" value="InterPro"/>
</dbReference>
<dbReference type="Proteomes" id="UP000177457">
    <property type="component" value="Unassembled WGS sequence"/>
</dbReference>